<evidence type="ECO:0000259" key="3">
    <source>
        <dbReference type="Pfam" id="PF02826"/>
    </source>
</evidence>
<dbReference type="EMBL" id="LAYY01000012">
    <property type="protein sequence ID" value="KKK37728.1"/>
    <property type="molecule type" value="Genomic_DNA"/>
</dbReference>
<gene>
    <name evidence="4" type="ORF">WQ57_12260</name>
</gene>
<dbReference type="InterPro" id="IPR006140">
    <property type="entry name" value="D-isomer_DH_NAD-bd"/>
</dbReference>
<evidence type="ECO:0000313" key="5">
    <source>
        <dbReference type="Proteomes" id="UP000034166"/>
    </source>
</evidence>
<accession>A0A0M2SUA6</accession>
<evidence type="ECO:0000256" key="2">
    <source>
        <dbReference type="ARBA" id="ARBA00023027"/>
    </source>
</evidence>
<reference evidence="4 5" key="1">
    <citation type="submission" date="2015-04" db="EMBL/GenBank/DDBJ databases">
        <title>Taxonomic description and genome sequence of Bacillus campisalis sp. nov., a novel member of the genus Bacillus isolated from solar saltern.</title>
        <authorList>
            <person name="Mathan Kumar R."/>
            <person name="Kaur G."/>
            <person name="Kumar A."/>
            <person name="Singh N.K."/>
            <person name="Kaur N."/>
            <person name="Kumar N."/>
            <person name="Mayilraj S."/>
        </authorList>
    </citation>
    <scope>NUCLEOTIDE SEQUENCE [LARGE SCALE GENOMIC DNA]</scope>
    <source>
        <strain evidence="4 5">SA2-6</strain>
    </source>
</reference>
<evidence type="ECO:0000313" key="4">
    <source>
        <dbReference type="EMBL" id="KKK37728.1"/>
    </source>
</evidence>
<keyword evidence="2" id="KW-0520">NAD</keyword>
<dbReference type="AlphaFoldDB" id="A0A0M2SUA6"/>
<proteinExistence type="predicted"/>
<protein>
    <submittedName>
        <fullName evidence="4">Dihydrofolate reductase</fullName>
    </submittedName>
</protein>
<dbReference type="GO" id="GO:0051287">
    <property type="term" value="F:NAD binding"/>
    <property type="evidence" value="ECO:0007669"/>
    <property type="project" value="InterPro"/>
</dbReference>
<dbReference type="InterPro" id="IPR036291">
    <property type="entry name" value="NAD(P)-bd_dom_sf"/>
</dbReference>
<dbReference type="Pfam" id="PF02826">
    <property type="entry name" value="2-Hacid_dh_C"/>
    <property type="match status" value="1"/>
</dbReference>
<comment type="caution">
    <text evidence="4">The sequence shown here is derived from an EMBL/GenBank/DDBJ whole genome shotgun (WGS) entry which is preliminary data.</text>
</comment>
<dbReference type="CDD" id="cd05300">
    <property type="entry name" value="2-Hacid_dh_1"/>
    <property type="match status" value="1"/>
</dbReference>
<organism evidence="4 5">
    <name type="scientific">Mesobacillus campisalis</name>
    <dbReference type="NCBI Taxonomy" id="1408103"/>
    <lineage>
        <taxon>Bacteria</taxon>
        <taxon>Bacillati</taxon>
        <taxon>Bacillota</taxon>
        <taxon>Bacilli</taxon>
        <taxon>Bacillales</taxon>
        <taxon>Bacillaceae</taxon>
        <taxon>Mesobacillus</taxon>
    </lineage>
</organism>
<name>A0A0M2SUA6_9BACI</name>
<sequence>MKIQNIVVASPMYKEIQQLIDPRKLHNNFRYVHEDDLTQEDLDWADALAAFNLKKTFDLSQVKWVHSLGAGVDKFLFKKEWPGEVLLTRTVCSFGQRIAEYCLSYLLKDLQYHQEFQQMQERKKWQPMTPKLLNQQKVIIYGTGEIGQKAAEVLTYLGVEVYGVSLSGKEKAFFKEVMTIETHFSKLKEMDYLINTLPLTERTEHLFATRIFGHLKGAGFINVGRGATVNEDALLQALDEEKVRFAVLDVFAKEPLPAENKLWEHPNVSITPHISAVTTPEEGVDCFIETLRNVEAGKQLTNKVDPLKGF</sequence>
<dbReference type="Proteomes" id="UP000034166">
    <property type="component" value="Unassembled WGS sequence"/>
</dbReference>
<dbReference type="PATRIC" id="fig|1408103.3.peg.2756"/>
<keyword evidence="5" id="KW-1185">Reference proteome</keyword>
<dbReference type="OrthoDB" id="9805416at2"/>
<dbReference type="GO" id="GO:0016491">
    <property type="term" value="F:oxidoreductase activity"/>
    <property type="evidence" value="ECO:0007669"/>
    <property type="project" value="UniProtKB-KW"/>
</dbReference>
<dbReference type="RefSeq" id="WP_046524066.1">
    <property type="nucleotide sequence ID" value="NZ_LAYY01000012.1"/>
</dbReference>
<dbReference type="PANTHER" id="PTHR43333">
    <property type="entry name" value="2-HACID_DH_C DOMAIN-CONTAINING PROTEIN"/>
    <property type="match status" value="1"/>
</dbReference>
<keyword evidence="1" id="KW-0560">Oxidoreductase</keyword>
<dbReference type="Gene3D" id="3.40.50.720">
    <property type="entry name" value="NAD(P)-binding Rossmann-like Domain"/>
    <property type="match status" value="2"/>
</dbReference>
<dbReference type="SUPFAM" id="SSF51735">
    <property type="entry name" value="NAD(P)-binding Rossmann-fold domains"/>
    <property type="match status" value="1"/>
</dbReference>
<feature type="domain" description="D-isomer specific 2-hydroxyacid dehydrogenase NAD-binding" evidence="3">
    <location>
        <begin position="105"/>
        <end position="275"/>
    </location>
</feature>
<evidence type="ECO:0000256" key="1">
    <source>
        <dbReference type="ARBA" id="ARBA00023002"/>
    </source>
</evidence>
<dbReference type="PANTHER" id="PTHR43333:SF1">
    <property type="entry name" value="D-ISOMER SPECIFIC 2-HYDROXYACID DEHYDROGENASE NAD-BINDING DOMAIN-CONTAINING PROTEIN"/>
    <property type="match status" value="1"/>
</dbReference>